<keyword evidence="4" id="KW-0472">Membrane</keyword>
<proteinExistence type="predicted"/>
<dbReference type="PANTHER" id="PTHR36985">
    <property type="entry name" value="TRANSLOCATION AND ASSEMBLY MODULE SUBUNIT TAMB"/>
    <property type="match status" value="1"/>
</dbReference>
<accession>A0ABV4AQE9</accession>
<name>A0ABV4AQE9_9GAMM</name>
<evidence type="ECO:0000256" key="3">
    <source>
        <dbReference type="ARBA" id="ARBA00022989"/>
    </source>
</evidence>
<evidence type="ECO:0000313" key="7">
    <source>
        <dbReference type="Proteomes" id="UP001562159"/>
    </source>
</evidence>
<evidence type="ECO:0000256" key="1">
    <source>
        <dbReference type="ARBA" id="ARBA00004167"/>
    </source>
</evidence>
<dbReference type="InterPro" id="IPR007452">
    <property type="entry name" value="TamB_C"/>
</dbReference>
<dbReference type="Proteomes" id="UP001562159">
    <property type="component" value="Unassembled WGS sequence"/>
</dbReference>
<evidence type="ECO:0000259" key="5">
    <source>
        <dbReference type="Pfam" id="PF04357"/>
    </source>
</evidence>
<comment type="caution">
    <text evidence="6">The sequence shown here is derived from an EMBL/GenBank/DDBJ whole genome shotgun (WGS) entry which is preliminary data.</text>
</comment>
<feature type="domain" description="Translocation and assembly module TamB C-terminal" evidence="5">
    <location>
        <begin position="909"/>
        <end position="1246"/>
    </location>
</feature>
<dbReference type="PANTHER" id="PTHR36985:SF1">
    <property type="entry name" value="TRANSLOCATION AND ASSEMBLY MODULE SUBUNIT TAMB"/>
    <property type="match status" value="1"/>
</dbReference>
<keyword evidence="2" id="KW-0812">Transmembrane</keyword>
<gene>
    <name evidence="6" type="ORF">AB7878_05115</name>
</gene>
<reference evidence="6 7" key="1">
    <citation type="submission" date="2024-07" db="EMBL/GenBank/DDBJ databases">
        <title>Molecular mechanisms and environmental adaptations of flagellar loss and biofilm growth of Rhodanobacter under environmental stress.</title>
        <authorList>
            <person name="Chen M."/>
        </authorList>
    </citation>
    <scope>NUCLEOTIDE SEQUENCE [LARGE SCALE GENOMIC DNA]</scope>
    <source>
        <strain evidence="6 7">RS22</strain>
    </source>
</reference>
<dbReference type="Pfam" id="PF04357">
    <property type="entry name" value="TamB"/>
    <property type="match status" value="1"/>
</dbReference>
<evidence type="ECO:0000256" key="2">
    <source>
        <dbReference type="ARBA" id="ARBA00022692"/>
    </source>
</evidence>
<dbReference type="EMBL" id="JBGBPY010000001">
    <property type="protein sequence ID" value="MEY2181789.1"/>
    <property type="molecule type" value="Genomic_DNA"/>
</dbReference>
<evidence type="ECO:0000313" key="6">
    <source>
        <dbReference type="EMBL" id="MEY2181789.1"/>
    </source>
</evidence>
<organism evidence="6 7">
    <name type="scientific">Rhodanobacter humi</name>
    <dbReference type="NCBI Taxonomy" id="1888173"/>
    <lineage>
        <taxon>Bacteria</taxon>
        <taxon>Pseudomonadati</taxon>
        <taxon>Pseudomonadota</taxon>
        <taxon>Gammaproteobacteria</taxon>
        <taxon>Lysobacterales</taxon>
        <taxon>Rhodanobacteraceae</taxon>
        <taxon>Rhodanobacter</taxon>
    </lineage>
</organism>
<keyword evidence="3" id="KW-1133">Transmembrane helix</keyword>
<keyword evidence="7" id="KW-1185">Reference proteome</keyword>
<comment type="subcellular location">
    <subcellularLocation>
        <location evidence="1">Membrane</location>
        <topology evidence="1">Single-pass membrane protein</topology>
    </subcellularLocation>
</comment>
<evidence type="ECO:0000256" key="4">
    <source>
        <dbReference type="ARBA" id="ARBA00023136"/>
    </source>
</evidence>
<protein>
    <submittedName>
        <fullName evidence="6">Translocation/assembly module TamB domain-containing protein</fullName>
    </submittedName>
</protein>
<sequence length="1248" mass="130609">MKWLKRLAIAIAILLLIVAATVWWLLATGAGLRFALARAQSATHGALQWKQAQGSLIGPLQLTGLRYDDGQGTVIAAAQARLDLRFWPLLAGRVHVRDLDVEGVTIALPKSAASSETSSGGFSLKPPIDLLLDRVHVGAVQVSQGGQPVFASDSLDLAGQWTQAGIAIDTLKLRAPDGHADLQGRLVFARRERGDGKADFAWKLGDATYAGQLVASGNGKQAQLDLSLQQPMTARLHLELSQNRSYDWKATLSAPRFDPKPWLGDGTLKSLALAVQGHGDRHGGELDGTLDLNQYRVLLQPLRARLSDDGKTLTLQQLAVSSPQIPGRLDANGTLQLDAKPLGGQLAIQWSGLQLPADLVGQPLASAGKLDAQGNAERFHATGDVTLGPPGKPAHLTLNLDGTPQAIALHSLTLQQPQGQLQAQGTLQLQPALGWQLDAKAKRFDPGQLFAGWSGALDFALASTGKLTPAGPDATLDLTQLAGRLRERNVGGEAKLHLSPDKVIDGRLRLVSGGSTVQLDAKPGRSNDAELKLAIASLGDWLPDAGGRLDGQFAIRGLLPKLSVNGHLRGSTLSWQQQRVDTLQLIAGLPDLSRLAGKLELTTGGAHLGGLAFQRIHLLAEGSEGDHRLELDTRGSQLSGTLALHGALKNDAWSGTLTALNLEPQGLPGWRLQHPSQLAWRDGAFSLGELCLTAGDPLLCASAKQDKAGNLDASYRLRALPLALLLNAAGEADLPLRVDGNLQGDGQLRRSAAGVLSGHASLGPARGSITYTEHADAPLLSYDGFALDAQLGAGSQRFSLRAGLDHGGRLDGQLSLSGKQQALAGQLDLRLNSLAFLELFGNTLANVHGQASGSFRLGGTLAQPSVTGGATLSDFATEVPAAGLKLSQGRLTVNALDMRSLRVDGSVQSGAGTLAVNGVAGLGGDVLTDLAITGKQFTAADIPAAKVVITPDLRLQRDAQGLALGGSVLLDSADVNLDKLPGGGASKASPDVVVVDRPQPEPGSTLPFTATVKVDLGRKTHLVGMGLDGHLAGTLTVNERPGRAATGQGQVAVSGTYKAYGQNLAIQRGKLLFASTPIDNPGLDIRAIRKLYPNATIDEGQEVGLQISGTAQRPVLTVFSNPLMEQSDALSYLVTGKPLSQVKGGEGDMLGAAAQALGSAAGNLLAKSIGSKIGVDDIGVSSNAALGGNSAFTVGKYLSPRLYLSYGVGLFEPGEVVTLRYRLSHRWNFEAQSATEFSRASFNYRLEK</sequence>